<reference evidence="1 2" key="1">
    <citation type="submission" date="2019-07" db="EMBL/GenBank/DDBJ databases">
        <title>Genome sequence of OXA-232-producing Klebsiella pneumoniae ST23 from septicemic neonate.</title>
        <authorList>
            <person name="Mukherjee S."/>
            <person name="Naha S."/>
            <person name="Bhadury P."/>
            <person name="Basu S."/>
        </authorList>
    </citation>
    <scope>NUCLEOTIDE SEQUENCE [LARGE SCALE GENOMIC DNA]</scope>
    <source>
        <strain evidence="1 2">EN5275</strain>
    </source>
</reference>
<comment type="caution">
    <text evidence="1">The sequence shown here is derived from an EMBL/GenBank/DDBJ whole genome shotgun (WGS) entry which is preliminary data.</text>
</comment>
<dbReference type="Gene3D" id="3.20.20.80">
    <property type="entry name" value="Glycosidases"/>
    <property type="match status" value="1"/>
</dbReference>
<dbReference type="CDD" id="cd11579">
    <property type="entry name" value="Glyco_tran_WbsX"/>
    <property type="match status" value="1"/>
</dbReference>
<protein>
    <recommendedName>
        <fullName evidence="3">Glycosyltransferase</fullName>
    </recommendedName>
</protein>
<dbReference type="RefSeq" id="WP_072663763.1">
    <property type="nucleotide sequence ID" value="NZ_CP036195.1"/>
</dbReference>
<dbReference type="InterPro" id="IPR032719">
    <property type="entry name" value="WbsX"/>
</dbReference>
<name>A0AAW9V5A0_KLEPN</name>
<dbReference type="EMBL" id="VINI01000067">
    <property type="protein sequence ID" value="MSS34865.1"/>
    <property type="molecule type" value="Genomic_DNA"/>
</dbReference>
<proteinExistence type="predicted"/>
<gene>
    <name evidence="1" type="ORF">FME62_29580</name>
</gene>
<evidence type="ECO:0008006" key="3">
    <source>
        <dbReference type="Google" id="ProtNLM"/>
    </source>
</evidence>
<evidence type="ECO:0000313" key="1">
    <source>
        <dbReference type="EMBL" id="MSS34865.1"/>
    </source>
</evidence>
<dbReference type="PANTHER" id="PTHR41244:SF1">
    <property type="entry name" value="GLYCOSYLTRANSFERASE"/>
    <property type="match status" value="1"/>
</dbReference>
<accession>A0AAW9V5A0</accession>
<dbReference type="PANTHER" id="PTHR41244">
    <property type="entry name" value="RHAMNAN SYNTHESIS F"/>
    <property type="match status" value="1"/>
</dbReference>
<dbReference type="Pfam" id="PF14307">
    <property type="entry name" value="Glyco_tran_WbsX"/>
    <property type="match status" value="1"/>
</dbReference>
<dbReference type="Proteomes" id="UP000468995">
    <property type="component" value="Unassembled WGS sequence"/>
</dbReference>
<dbReference type="AlphaFoldDB" id="A0AAW9V5A0"/>
<evidence type="ECO:0000313" key="2">
    <source>
        <dbReference type="Proteomes" id="UP000468995"/>
    </source>
</evidence>
<sequence>MSAIFAYYFPQFYETKENSMWWGAGFTDWKLVEAAKPLFAEHYQPRVPELGYYDQSELKTLSMQVDLAKQFNITGFNFYHYWFDGEPHLAKPAEMLLADIDLNIKFMLTWANESWTRQWVGQPNDYLIEQNYYRDLDSIEKHYFYLAAFFKDDRYHKVNNRPVFTIYRPELIPNLSDVISTFNKLAVADGFSGIHWLACRSYDISGAEELYQYFDGIINFNPRYIINTRLKNRRTALVEPLLRRLPEKTQSLLVGLFRKKNGIAKFSYVDFLRELERSDSLSFSKPVYHSVFPDWDNTARYNDRATLFTDVSPENYKNALSIAQNKITQEHQDILFINAWNEWSEGAYLEPDQKIGLKLLTVTSSFSGF</sequence>
<organism evidence="1 2">
    <name type="scientific">Klebsiella pneumoniae</name>
    <dbReference type="NCBI Taxonomy" id="573"/>
    <lineage>
        <taxon>Bacteria</taxon>
        <taxon>Pseudomonadati</taxon>
        <taxon>Pseudomonadota</taxon>
        <taxon>Gammaproteobacteria</taxon>
        <taxon>Enterobacterales</taxon>
        <taxon>Enterobacteriaceae</taxon>
        <taxon>Klebsiella/Raoultella group</taxon>
        <taxon>Klebsiella</taxon>
        <taxon>Klebsiella pneumoniae complex</taxon>
    </lineage>
</organism>